<protein>
    <submittedName>
        <fullName evidence="7">Uncharacterized protein</fullName>
    </submittedName>
</protein>
<dbReference type="InterPro" id="IPR011059">
    <property type="entry name" value="Metal-dep_hydrolase_composite"/>
</dbReference>
<evidence type="ECO:0000256" key="4">
    <source>
        <dbReference type="SAM" id="MobiDB-lite"/>
    </source>
</evidence>
<dbReference type="Gene3D" id="3.10.310.70">
    <property type="match status" value="1"/>
</dbReference>
<sequence>MTDVLFRGGRVFAPSGPDAPAAGPFEGAVLVRGGRIAAVGPEEDVVRRAREAGASRTETVDLAGGLLVPGFVDAHVHPVHAGLDRAACDLSEAGDLAGYQERVRAYAAAHPDREWITGGGWDMSAFPGGLPHRSHLDFVGRPVYLVQSDLHAAWVNGRALELAGIDRNTPDPPDGRIERDPDGTPSGVLHEGAMDLVGRLTPRPTERDLIDALLEAQRYLFSLGVTGWQDAIVGPYAGVDDQLPAYLSAAGSGALRAKVVGALWWDRSRGAEQIEELKERRASAEGLPAFRATSVKIMQDGIPENFTAAVLEPYCGRGGERGLSYVDPVLLKEYVAALDREGFQIHFHAIGERAVREVLDALENTSPANRHHIAHLQIVEPSDVPRLAALGVTANLQALWACHDPEMVELCIPHLGEERAAWQYPFADLVRHGTRLAAGSDWPVTSADPFQAMHVAVNRTLPPDDPDYATHPAAATPFLPHQALDLATIMTAYTAGSAWLNRSAAGVIAEGAPADLAVLDRDPFRLPPSEIYATKVVMTFVDGECVHQ</sequence>
<dbReference type="InterPro" id="IPR013108">
    <property type="entry name" value="Amidohydro_3"/>
</dbReference>
<evidence type="ECO:0000256" key="1">
    <source>
        <dbReference type="ARBA" id="ARBA00022723"/>
    </source>
</evidence>
<evidence type="ECO:0000256" key="2">
    <source>
        <dbReference type="ARBA" id="ARBA00022801"/>
    </source>
</evidence>
<organism evidence="7 8">
    <name type="scientific">Thermopolyspora flexuosa</name>
    <dbReference type="NCBI Taxonomy" id="103836"/>
    <lineage>
        <taxon>Bacteria</taxon>
        <taxon>Bacillati</taxon>
        <taxon>Actinomycetota</taxon>
        <taxon>Actinomycetes</taxon>
        <taxon>Streptosporangiales</taxon>
        <taxon>Streptosporangiaceae</taxon>
        <taxon>Thermopolyspora</taxon>
    </lineage>
</organism>
<evidence type="ECO:0000313" key="7">
    <source>
        <dbReference type="EMBL" id="TQM75300.1"/>
    </source>
</evidence>
<dbReference type="Proteomes" id="UP000319213">
    <property type="component" value="Unassembled WGS sequence"/>
</dbReference>
<dbReference type="PANTHER" id="PTHR22642:SF2">
    <property type="entry name" value="PROTEIN LONG AFTER FAR-RED 3"/>
    <property type="match status" value="1"/>
</dbReference>
<dbReference type="InterPro" id="IPR032466">
    <property type="entry name" value="Metal_Hydrolase"/>
</dbReference>
<reference evidence="7 8" key="1">
    <citation type="submission" date="2019-06" db="EMBL/GenBank/DDBJ databases">
        <title>Sequencing the genomes of 1000 actinobacteria strains.</title>
        <authorList>
            <person name="Klenk H.-P."/>
        </authorList>
    </citation>
    <scope>NUCLEOTIDE SEQUENCE [LARGE SCALE GENOMIC DNA]</scope>
    <source>
        <strain evidence="7 8">DSM 43186</strain>
    </source>
</reference>
<evidence type="ECO:0000256" key="3">
    <source>
        <dbReference type="ARBA" id="ARBA00022833"/>
    </source>
</evidence>
<dbReference type="GO" id="GO:0016810">
    <property type="term" value="F:hydrolase activity, acting on carbon-nitrogen (but not peptide) bonds"/>
    <property type="evidence" value="ECO:0007669"/>
    <property type="project" value="InterPro"/>
</dbReference>
<dbReference type="InterPro" id="IPR054418">
    <property type="entry name" value="MQNX/HUTI_composite_N"/>
</dbReference>
<accession>A0A543IXJ9</accession>
<dbReference type="Gene3D" id="2.30.40.10">
    <property type="entry name" value="Urease, subunit C, domain 1"/>
    <property type="match status" value="1"/>
</dbReference>
<evidence type="ECO:0000313" key="8">
    <source>
        <dbReference type="Proteomes" id="UP000319213"/>
    </source>
</evidence>
<dbReference type="Pfam" id="PF22039">
    <property type="entry name" value="HUTI_composite_bact"/>
    <property type="match status" value="1"/>
</dbReference>
<gene>
    <name evidence="7" type="ORF">FHX40_2005</name>
</gene>
<dbReference type="InterPro" id="IPR033932">
    <property type="entry name" value="YtcJ-like"/>
</dbReference>
<dbReference type="EMBL" id="VFPQ01000001">
    <property type="protein sequence ID" value="TQM75300.1"/>
    <property type="molecule type" value="Genomic_DNA"/>
</dbReference>
<keyword evidence="8" id="KW-1185">Reference proteome</keyword>
<feature type="domain" description="Amidohydrolase 3" evidence="5">
    <location>
        <begin position="58"/>
        <end position="547"/>
    </location>
</feature>
<feature type="compositionally biased region" description="Basic and acidic residues" evidence="4">
    <location>
        <begin position="173"/>
        <end position="182"/>
    </location>
</feature>
<comment type="caution">
    <text evidence="7">The sequence shown here is derived from an EMBL/GenBank/DDBJ whole genome shotgun (WGS) entry which is preliminary data.</text>
</comment>
<proteinExistence type="predicted"/>
<dbReference type="OrthoDB" id="3173428at2"/>
<evidence type="ECO:0000259" key="5">
    <source>
        <dbReference type="Pfam" id="PF07969"/>
    </source>
</evidence>
<dbReference type="Pfam" id="PF07969">
    <property type="entry name" value="Amidohydro_3"/>
    <property type="match status" value="1"/>
</dbReference>
<keyword evidence="2" id="KW-0378">Hydrolase</keyword>
<keyword evidence="3" id="KW-0862">Zinc</keyword>
<dbReference type="GO" id="GO:0046872">
    <property type="term" value="F:metal ion binding"/>
    <property type="evidence" value="ECO:0007669"/>
    <property type="project" value="UniProtKB-KW"/>
</dbReference>
<keyword evidence="1" id="KW-0479">Metal-binding</keyword>
<dbReference type="AlphaFoldDB" id="A0A543IXJ9"/>
<dbReference type="Gene3D" id="3.20.20.140">
    <property type="entry name" value="Metal-dependent hydrolases"/>
    <property type="match status" value="1"/>
</dbReference>
<feature type="region of interest" description="Disordered" evidence="4">
    <location>
        <begin position="165"/>
        <end position="186"/>
    </location>
</feature>
<dbReference type="SUPFAM" id="SSF51338">
    <property type="entry name" value="Composite domain of metallo-dependent hydrolases"/>
    <property type="match status" value="1"/>
</dbReference>
<dbReference type="CDD" id="cd01300">
    <property type="entry name" value="YtcJ_like"/>
    <property type="match status" value="1"/>
</dbReference>
<dbReference type="SUPFAM" id="SSF51556">
    <property type="entry name" value="Metallo-dependent hydrolases"/>
    <property type="match status" value="1"/>
</dbReference>
<name>A0A543IXJ9_9ACTN</name>
<feature type="domain" description="Aminodeoxyfutalosine deaminase/Imidazolonepropionase-like composite" evidence="6">
    <location>
        <begin position="27"/>
        <end position="52"/>
    </location>
</feature>
<dbReference type="PANTHER" id="PTHR22642">
    <property type="entry name" value="IMIDAZOLONEPROPIONASE"/>
    <property type="match status" value="1"/>
</dbReference>
<evidence type="ECO:0000259" key="6">
    <source>
        <dbReference type="Pfam" id="PF22039"/>
    </source>
</evidence>